<proteinExistence type="predicted"/>
<dbReference type="InterPro" id="IPR003018">
    <property type="entry name" value="GAF"/>
</dbReference>
<dbReference type="Gene3D" id="1.10.10.10">
    <property type="entry name" value="Winged helix-like DNA-binding domain superfamily/Winged helix DNA-binding domain"/>
    <property type="match status" value="1"/>
</dbReference>
<evidence type="ECO:0000313" key="6">
    <source>
        <dbReference type="EMBL" id="MBA4609075.1"/>
    </source>
</evidence>
<accession>A0A838XEV1</accession>
<gene>
    <name evidence="6" type="ORF">H1W00_11355</name>
</gene>
<dbReference type="GO" id="GO:0016301">
    <property type="term" value="F:kinase activity"/>
    <property type="evidence" value="ECO:0007669"/>
    <property type="project" value="UniProtKB-KW"/>
</dbReference>
<evidence type="ECO:0000256" key="2">
    <source>
        <dbReference type="ARBA" id="ARBA00022777"/>
    </source>
</evidence>
<dbReference type="InterPro" id="IPR029016">
    <property type="entry name" value="GAF-like_dom_sf"/>
</dbReference>
<dbReference type="GO" id="GO:0003723">
    <property type="term" value="F:RNA binding"/>
    <property type="evidence" value="ECO:0007669"/>
    <property type="project" value="InterPro"/>
</dbReference>
<comment type="caution">
    <text evidence="6">The sequence shown here is derived from an EMBL/GenBank/DDBJ whole genome shotgun (WGS) entry which is preliminary data.</text>
</comment>
<name>A0A838XEV1_9ACTN</name>
<dbReference type="PROSITE" id="PS50921">
    <property type="entry name" value="ANTAR"/>
    <property type="match status" value="1"/>
</dbReference>
<dbReference type="Gene3D" id="3.30.450.40">
    <property type="match status" value="1"/>
</dbReference>
<protein>
    <submittedName>
        <fullName evidence="6">GAF and ANTAR domain-containing protein</fullName>
    </submittedName>
</protein>
<keyword evidence="3" id="KW-0805">Transcription regulation</keyword>
<feature type="domain" description="ANTAR" evidence="5">
    <location>
        <begin position="165"/>
        <end position="226"/>
    </location>
</feature>
<dbReference type="SMART" id="SM01012">
    <property type="entry name" value="ANTAR"/>
    <property type="match status" value="1"/>
</dbReference>
<dbReference type="InterPro" id="IPR036388">
    <property type="entry name" value="WH-like_DNA-bd_sf"/>
</dbReference>
<dbReference type="Proteomes" id="UP000550354">
    <property type="component" value="Unassembled WGS sequence"/>
</dbReference>
<sequence length="234" mass="25940">MPPERSERPEHDPLNLAHTVLALHEAADSEETLERVAHYSRSAIGCDDAGVMLLLGRHQVDTAGATSDTVARAHELQIKLDEGPCLAALEHSETIYRVEDTLSDTQWPRWSAAVAELGYRSVLSVPLATKSRRYGSLNVYAFEPRAFDHDDMAVMTILARHASTSLAANLDIEGLRRAVDARKLIGIAMGMIMERYGVDADRAFDVLRRLSQSENIKLRDVARQVVEQRGLPSD</sequence>
<evidence type="ECO:0000256" key="4">
    <source>
        <dbReference type="ARBA" id="ARBA00023163"/>
    </source>
</evidence>
<keyword evidence="7" id="KW-1185">Reference proteome</keyword>
<keyword evidence="4" id="KW-0804">Transcription</keyword>
<evidence type="ECO:0000256" key="1">
    <source>
        <dbReference type="ARBA" id="ARBA00022679"/>
    </source>
</evidence>
<evidence type="ECO:0000259" key="5">
    <source>
        <dbReference type="PROSITE" id="PS50921"/>
    </source>
</evidence>
<dbReference type="RefSeq" id="WP_181755803.1">
    <property type="nucleotide sequence ID" value="NZ_JACEOG010000001.1"/>
</dbReference>
<dbReference type="AlphaFoldDB" id="A0A838XEV1"/>
<dbReference type="PIRSF" id="PIRSF036625">
    <property type="entry name" value="GAF_ANTAR"/>
    <property type="match status" value="1"/>
</dbReference>
<evidence type="ECO:0000313" key="7">
    <source>
        <dbReference type="Proteomes" id="UP000550354"/>
    </source>
</evidence>
<dbReference type="SMART" id="SM00065">
    <property type="entry name" value="GAF"/>
    <property type="match status" value="1"/>
</dbReference>
<dbReference type="InterPro" id="IPR012074">
    <property type="entry name" value="GAF_ANTAR"/>
</dbReference>
<dbReference type="Pfam" id="PF03861">
    <property type="entry name" value="ANTAR"/>
    <property type="match status" value="1"/>
</dbReference>
<dbReference type="Pfam" id="PF13185">
    <property type="entry name" value="GAF_2"/>
    <property type="match status" value="1"/>
</dbReference>
<reference evidence="6 7" key="1">
    <citation type="submission" date="2020-07" db="EMBL/GenBank/DDBJ databases">
        <title>Draft genome and description of Aeromicrobium phoceense strain Marseille-Q0843 isolated from healthy skin swab.</title>
        <authorList>
            <person name="Boxberger M."/>
            <person name="La Scola B."/>
        </authorList>
    </citation>
    <scope>NUCLEOTIDE SEQUENCE [LARGE SCALE GENOMIC DNA]</scope>
    <source>
        <strain evidence="6 7">Marseille-Q0843</strain>
    </source>
</reference>
<dbReference type="EMBL" id="JACEOG010000001">
    <property type="protein sequence ID" value="MBA4609075.1"/>
    <property type="molecule type" value="Genomic_DNA"/>
</dbReference>
<dbReference type="InterPro" id="IPR011006">
    <property type="entry name" value="CheY-like_superfamily"/>
</dbReference>
<dbReference type="SUPFAM" id="SSF52172">
    <property type="entry name" value="CheY-like"/>
    <property type="match status" value="1"/>
</dbReference>
<keyword evidence="2" id="KW-0418">Kinase</keyword>
<dbReference type="InterPro" id="IPR005561">
    <property type="entry name" value="ANTAR"/>
</dbReference>
<dbReference type="SUPFAM" id="SSF55781">
    <property type="entry name" value="GAF domain-like"/>
    <property type="match status" value="1"/>
</dbReference>
<keyword evidence="1" id="KW-0808">Transferase</keyword>
<evidence type="ECO:0000256" key="3">
    <source>
        <dbReference type="ARBA" id="ARBA00023015"/>
    </source>
</evidence>
<organism evidence="6 7">
    <name type="scientific">Aeromicrobium phoceense</name>
    <dbReference type="NCBI Taxonomy" id="2754045"/>
    <lineage>
        <taxon>Bacteria</taxon>
        <taxon>Bacillati</taxon>
        <taxon>Actinomycetota</taxon>
        <taxon>Actinomycetes</taxon>
        <taxon>Propionibacteriales</taxon>
        <taxon>Nocardioidaceae</taxon>
        <taxon>Aeromicrobium</taxon>
    </lineage>
</organism>